<sequence length="149" mass="16807">MERIEGGSKKMLSKKVALLLAGLLLAFLPFGIGSAWTHTNKPEFCISCHTMEREYRNWSHSGHRNWAGCGDCHVPQQNVVAKVAGKARDGINHGYAFLSDRIPDPIRISKHAESTVMENCIRCHGEMVAKIKPDQRKCWDCHRNLPHGY</sequence>
<evidence type="ECO:0000256" key="5">
    <source>
        <dbReference type="ARBA" id="ARBA00022617"/>
    </source>
</evidence>
<dbReference type="GO" id="GO:0009061">
    <property type="term" value="P:anaerobic respiration"/>
    <property type="evidence" value="ECO:0007669"/>
    <property type="project" value="TreeGrafter"/>
</dbReference>
<keyword evidence="13" id="KW-0560">Oxidoreductase</keyword>
<dbReference type="InterPro" id="IPR051174">
    <property type="entry name" value="Cytochrome_c-type_ET"/>
</dbReference>
<proteinExistence type="inferred from homology"/>
<dbReference type="InterPro" id="IPR017571">
    <property type="entry name" value="NrfH"/>
</dbReference>
<keyword evidence="11" id="KW-0472">Membrane</keyword>
<dbReference type="InterPro" id="IPR005126">
    <property type="entry name" value="NapC/NirT_cyt_c_N"/>
</dbReference>
<keyword evidence="3" id="KW-0813">Transport</keyword>
<evidence type="ECO:0000256" key="4">
    <source>
        <dbReference type="ARBA" id="ARBA00022475"/>
    </source>
</evidence>
<dbReference type="GO" id="GO:0022900">
    <property type="term" value="P:electron transport chain"/>
    <property type="evidence" value="ECO:0007669"/>
    <property type="project" value="InterPro"/>
</dbReference>
<comment type="subcellular location">
    <subcellularLocation>
        <location evidence="1">Cell membrane</location>
    </subcellularLocation>
</comment>
<keyword evidence="10" id="KW-0408">Iron</keyword>
<keyword evidence="5" id="KW-0349">Heme</keyword>
<keyword evidence="9" id="KW-1133">Transmembrane helix</keyword>
<keyword evidence="7" id="KW-0479">Metal-binding</keyword>
<dbReference type="EC" id="1.7.2.2" evidence="13"/>
<keyword evidence="4" id="KW-1003">Cell membrane</keyword>
<dbReference type="Gene3D" id="1.10.3820.10">
    <property type="entry name" value="Di-heme elbow motif domain"/>
    <property type="match status" value="1"/>
</dbReference>
<dbReference type="SUPFAM" id="SSF48695">
    <property type="entry name" value="Multiheme cytochromes"/>
    <property type="match status" value="1"/>
</dbReference>
<feature type="domain" description="NapC/NirT cytochrome c N-terminal" evidence="12">
    <location>
        <begin position="15"/>
        <end position="144"/>
    </location>
</feature>
<dbReference type="InterPro" id="IPR036280">
    <property type="entry name" value="Multihaem_cyt_sf"/>
</dbReference>
<protein>
    <submittedName>
        <fullName evidence="13">Cytochrome c nitrite reductase small subunit</fullName>
        <ecNumber evidence="13">1.7.2.2</ecNumber>
    </submittedName>
</protein>
<evidence type="ECO:0000256" key="10">
    <source>
        <dbReference type="ARBA" id="ARBA00023004"/>
    </source>
</evidence>
<dbReference type="Pfam" id="PF03264">
    <property type="entry name" value="Cytochrom_NNT"/>
    <property type="match status" value="1"/>
</dbReference>
<evidence type="ECO:0000259" key="12">
    <source>
        <dbReference type="Pfam" id="PF03264"/>
    </source>
</evidence>
<dbReference type="GO" id="GO:0046872">
    <property type="term" value="F:metal ion binding"/>
    <property type="evidence" value="ECO:0007669"/>
    <property type="project" value="UniProtKB-KW"/>
</dbReference>
<dbReference type="GO" id="GO:0005886">
    <property type="term" value="C:plasma membrane"/>
    <property type="evidence" value="ECO:0007669"/>
    <property type="project" value="UniProtKB-SubCell"/>
</dbReference>
<dbReference type="NCBIfam" id="TIGR03153">
    <property type="entry name" value="cytochr_NrfH"/>
    <property type="match status" value="1"/>
</dbReference>
<comment type="caution">
    <text evidence="13">The sequence shown here is derived from an EMBL/GenBank/DDBJ whole genome shotgun (WGS) entry which is preliminary data.</text>
</comment>
<evidence type="ECO:0000313" key="13">
    <source>
        <dbReference type="EMBL" id="MBZ0155756.1"/>
    </source>
</evidence>
<evidence type="ECO:0000256" key="9">
    <source>
        <dbReference type="ARBA" id="ARBA00022989"/>
    </source>
</evidence>
<evidence type="ECO:0000256" key="11">
    <source>
        <dbReference type="ARBA" id="ARBA00023136"/>
    </source>
</evidence>
<evidence type="ECO:0000256" key="8">
    <source>
        <dbReference type="ARBA" id="ARBA00022982"/>
    </source>
</evidence>
<dbReference type="InterPro" id="IPR038266">
    <property type="entry name" value="NapC/NirT_cytc_sf"/>
</dbReference>
<evidence type="ECO:0000256" key="6">
    <source>
        <dbReference type="ARBA" id="ARBA00022692"/>
    </source>
</evidence>
<keyword evidence="6" id="KW-0812">Transmembrane</keyword>
<organism evidence="13 14">
    <name type="scientific">Candidatus Nitrobium versatile</name>
    <dbReference type="NCBI Taxonomy" id="2884831"/>
    <lineage>
        <taxon>Bacteria</taxon>
        <taxon>Pseudomonadati</taxon>
        <taxon>Nitrospirota</taxon>
        <taxon>Nitrospiria</taxon>
        <taxon>Nitrospirales</taxon>
        <taxon>Nitrospiraceae</taxon>
        <taxon>Candidatus Nitrobium</taxon>
    </lineage>
</organism>
<reference evidence="13" key="1">
    <citation type="journal article" date="2021" name="bioRxiv">
        <title>Unraveling nitrogen, sulfur and carbon metabolic pathways and microbial community transcriptional responses to substrate deprivation and toxicity stresses in a bioreactor mimicking anoxic brackish coastal sediment conditions.</title>
        <authorList>
            <person name="Martins P.D."/>
            <person name="Echeveste M.J."/>
            <person name="Arshad A."/>
            <person name="Kurth J."/>
            <person name="Ouboter H."/>
            <person name="Jetten M.S.M."/>
            <person name="Welte C.U."/>
        </authorList>
    </citation>
    <scope>NUCLEOTIDE SEQUENCE</scope>
    <source>
        <strain evidence="13">MAG_39</strain>
    </source>
</reference>
<evidence type="ECO:0000256" key="2">
    <source>
        <dbReference type="ARBA" id="ARBA00007395"/>
    </source>
</evidence>
<reference evidence="13" key="2">
    <citation type="submission" date="2021-08" db="EMBL/GenBank/DDBJ databases">
        <authorList>
            <person name="Dalcin Martins P."/>
        </authorList>
    </citation>
    <scope>NUCLEOTIDE SEQUENCE</scope>
    <source>
        <strain evidence="13">MAG_39</strain>
    </source>
</reference>
<gene>
    <name evidence="13" type="primary">nrfH</name>
    <name evidence="13" type="ORF">K8I29_06005</name>
</gene>
<dbReference type="GO" id="GO:0009055">
    <property type="term" value="F:electron transfer activity"/>
    <property type="evidence" value="ECO:0007669"/>
    <property type="project" value="TreeGrafter"/>
</dbReference>
<dbReference type="Proteomes" id="UP000705867">
    <property type="component" value="Unassembled WGS sequence"/>
</dbReference>
<evidence type="ECO:0000256" key="3">
    <source>
        <dbReference type="ARBA" id="ARBA00022448"/>
    </source>
</evidence>
<dbReference type="PANTHER" id="PTHR30333">
    <property type="entry name" value="CYTOCHROME C-TYPE PROTEIN"/>
    <property type="match status" value="1"/>
</dbReference>
<keyword evidence="8" id="KW-0249">Electron transport</keyword>
<accession>A0A953J3U5</accession>
<evidence type="ECO:0000256" key="7">
    <source>
        <dbReference type="ARBA" id="ARBA00022723"/>
    </source>
</evidence>
<name>A0A953J3U5_9BACT</name>
<dbReference type="AlphaFoldDB" id="A0A953J3U5"/>
<evidence type="ECO:0000313" key="14">
    <source>
        <dbReference type="Proteomes" id="UP000705867"/>
    </source>
</evidence>
<evidence type="ECO:0000256" key="1">
    <source>
        <dbReference type="ARBA" id="ARBA00004236"/>
    </source>
</evidence>
<dbReference type="EMBL" id="JAIOIV010000044">
    <property type="protein sequence ID" value="MBZ0155756.1"/>
    <property type="molecule type" value="Genomic_DNA"/>
</dbReference>
<dbReference type="PANTHER" id="PTHR30333:SF1">
    <property type="entry name" value="CYTOCHROME C-TYPE PROTEIN NAPC"/>
    <property type="match status" value="1"/>
</dbReference>
<comment type="similarity">
    <text evidence="2">Belongs to the NapC/NirT/NrfH family.</text>
</comment>
<dbReference type="GO" id="GO:0042279">
    <property type="term" value="F:nitrite reductase (cytochrome, ammonia-forming) activity"/>
    <property type="evidence" value="ECO:0007669"/>
    <property type="project" value="UniProtKB-EC"/>
</dbReference>